<evidence type="ECO:0000313" key="8">
    <source>
        <dbReference type="EMBL" id="GHP02302.1"/>
    </source>
</evidence>
<dbReference type="CDD" id="cd14943">
    <property type="entry name" value="TRAPPC5_Trs31"/>
    <property type="match status" value="1"/>
</dbReference>
<dbReference type="PANTHER" id="PTHR20902">
    <property type="entry name" value="41-2 PROTEIN ANTIGEN-RELATED"/>
    <property type="match status" value="1"/>
</dbReference>
<accession>A0A830H6X2</accession>
<dbReference type="PIRSF" id="PIRSF017479">
    <property type="entry name" value="TRAPP_I_complex_Trs31"/>
    <property type="match status" value="1"/>
</dbReference>
<comment type="subunit">
    <text evidence="7">Part of the multisubunit TRAPP (transport protein particle) complex.</text>
</comment>
<evidence type="ECO:0000256" key="6">
    <source>
        <dbReference type="ARBA" id="ARBA00023034"/>
    </source>
</evidence>
<name>A0A830H6X2_9CHLO</name>
<dbReference type="OrthoDB" id="10254842at2759"/>
<keyword evidence="5 7" id="KW-0931">ER-Golgi transport</keyword>
<dbReference type="GO" id="GO:0005783">
    <property type="term" value="C:endoplasmic reticulum"/>
    <property type="evidence" value="ECO:0007669"/>
    <property type="project" value="UniProtKB-SubCell"/>
</dbReference>
<sequence length="208" mass="22707">MATTQGRWDVPLPTGKSEVSLSAMSFLFSELVQYSQARSARSIVELERRLEDVGYEVGERMLEVLCLREKGRRRETRILGILGFLHTSVWKSLFGKVADALEKGVTEEDDEYMISDNDLVLNRFISVPKEMENSVNCGGSFAAGVVRGVLDAAGFPARVTAHAMPLPGTPAAATVGPGNTVSVPSRVRTTILIKLDRSVLQREARLAA</sequence>
<evidence type="ECO:0000256" key="1">
    <source>
        <dbReference type="ARBA" id="ARBA00004240"/>
    </source>
</evidence>
<dbReference type="Pfam" id="PF04051">
    <property type="entry name" value="TRAPP"/>
    <property type="match status" value="1"/>
</dbReference>
<evidence type="ECO:0000313" key="9">
    <source>
        <dbReference type="Proteomes" id="UP000660262"/>
    </source>
</evidence>
<dbReference type="FunFam" id="3.30.1380.20:FF:000002">
    <property type="entry name" value="Trafficking protein particle complex subunit"/>
    <property type="match status" value="1"/>
</dbReference>
<dbReference type="GO" id="GO:1990072">
    <property type="term" value="C:TRAPPIII protein complex"/>
    <property type="evidence" value="ECO:0007669"/>
    <property type="project" value="TreeGrafter"/>
</dbReference>
<dbReference type="Gene3D" id="3.30.1380.20">
    <property type="entry name" value="Trafficking protein particle complex subunit 3"/>
    <property type="match status" value="1"/>
</dbReference>
<keyword evidence="9" id="KW-1185">Reference proteome</keyword>
<keyword evidence="4 7" id="KW-0256">Endoplasmic reticulum</keyword>
<dbReference type="Proteomes" id="UP000660262">
    <property type="component" value="Unassembled WGS sequence"/>
</dbReference>
<keyword evidence="3 7" id="KW-0813">Transport</keyword>
<dbReference type="AlphaFoldDB" id="A0A830H6X2"/>
<gene>
    <name evidence="8" type="ORF">PPROV_000105900</name>
</gene>
<dbReference type="GO" id="GO:1990071">
    <property type="term" value="C:TRAPPII protein complex"/>
    <property type="evidence" value="ECO:0007669"/>
    <property type="project" value="TreeGrafter"/>
</dbReference>
<evidence type="ECO:0000256" key="3">
    <source>
        <dbReference type="ARBA" id="ARBA00022448"/>
    </source>
</evidence>
<dbReference type="PANTHER" id="PTHR20902:SF0">
    <property type="entry name" value="TRAFFICKING PROTEIN PARTICLE COMPLEX SUBUNIT 5"/>
    <property type="match status" value="1"/>
</dbReference>
<evidence type="ECO:0000256" key="5">
    <source>
        <dbReference type="ARBA" id="ARBA00022892"/>
    </source>
</evidence>
<comment type="caution">
    <text evidence="8">The sequence shown here is derived from an EMBL/GenBank/DDBJ whole genome shotgun (WGS) entry which is preliminary data.</text>
</comment>
<dbReference type="InterPro" id="IPR024096">
    <property type="entry name" value="NO_sig/Golgi_transp_ligand-bd"/>
</dbReference>
<organism evidence="8 9">
    <name type="scientific">Pycnococcus provasolii</name>
    <dbReference type="NCBI Taxonomy" id="41880"/>
    <lineage>
        <taxon>Eukaryota</taxon>
        <taxon>Viridiplantae</taxon>
        <taxon>Chlorophyta</taxon>
        <taxon>Pseudoscourfieldiophyceae</taxon>
        <taxon>Pseudoscourfieldiales</taxon>
        <taxon>Pycnococcaceae</taxon>
        <taxon>Pycnococcus</taxon>
    </lineage>
</organism>
<dbReference type="SUPFAM" id="SSF111126">
    <property type="entry name" value="Ligand-binding domain in the NO signalling and Golgi transport"/>
    <property type="match status" value="1"/>
</dbReference>
<evidence type="ECO:0000256" key="4">
    <source>
        <dbReference type="ARBA" id="ARBA00022824"/>
    </source>
</evidence>
<comment type="similarity">
    <text evidence="2 7">Belongs to the TRAPP small subunits family. BET3 subfamily.</text>
</comment>
<proteinExistence type="inferred from homology"/>
<protein>
    <recommendedName>
        <fullName evidence="7">Trafficking protein particle complex subunit</fullName>
    </recommendedName>
</protein>
<evidence type="ECO:0000256" key="7">
    <source>
        <dbReference type="PIRNR" id="PIRNR017479"/>
    </source>
</evidence>
<keyword evidence="6 7" id="KW-0333">Golgi apparatus</keyword>
<dbReference type="InterPro" id="IPR016696">
    <property type="entry name" value="TRAPP-I_su5"/>
</dbReference>
<comment type="subcellular location">
    <subcellularLocation>
        <location evidence="1">Endoplasmic reticulum</location>
    </subcellularLocation>
    <subcellularLocation>
        <location evidence="7">Golgi apparatus</location>
        <location evidence="7">cis-Golgi network</location>
    </subcellularLocation>
</comment>
<reference evidence="8" key="1">
    <citation type="submission" date="2020-10" db="EMBL/GenBank/DDBJ databases">
        <title>Unveiling of a novel bifunctional photoreceptor, Dualchrome1, isolated from a cosmopolitan green alga.</title>
        <authorList>
            <person name="Suzuki S."/>
            <person name="Kawachi M."/>
        </authorList>
    </citation>
    <scope>NUCLEOTIDE SEQUENCE</scope>
    <source>
        <strain evidence="8">NIES 2893</strain>
    </source>
</reference>
<dbReference type="GO" id="GO:0006888">
    <property type="term" value="P:endoplasmic reticulum to Golgi vesicle-mediated transport"/>
    <property type="evidence" value="ECO:0007669"/>
    <property type="project" value="TreeGrafter"/>
</dbReference>
<dbReference type="EMBL" id="BNJQ01000003">
    <property type="protein sequence ID" value="GHP02302.1"/>
    <property type="molecule type" value="Genomic_DNA"/>
</dbReference>
<dbReference type="InterPro" id="IPR007194">
    <property type="entry name" value="TRAPP_component"/>
</dbReference>
<evidence type="ECO:0000256" key="2">
    <source>
        <dbReference type="ARBA" id="ARBA00006218"/>
    </source>
</evidence>
<dbReference type="GO" id="GO:1990070">
    <property type="term" value="C:TRAPPI protein complex"/>
    <property type="evidence" value="ECO:0007669"/>
    <property type="project" value="TreeGrafter"/>
</dbReference>